<gene>
    <name evidence="1" type="ORF">FQA45_15840</name>
</gene>
<proteinExistence type="predicted"/>
<protein>
    <submittedName>
        <fullName evidence="1">Uncharacterized protein</fullName>
    </submittedName>
</protein>
<organism evidence="1 2">
    <name type="scientific">Glutamicibacter halophytocola</name>
    <dbReference type="NCBI Taxonomy" id="1933880"/>
    <lineage>
        <taxon>Bacteria</taxon>
        <taxon>Bacillati</taxon>
        <taxon>Actinomycetota</taxon>
        <taxon>Actinomycetes</taxon>
        <taxon>Micrococcales</taxon>
        <taxon>Micrococcaceae</taxon>
        <taxon>Glutamicibacter</taxon>
    </lineage>
</organism>
<evidence type="ECO:0000313" key="1">
    <source>
        <dbReference type="EMBL" id="QDY67657.1"/>
    </source>
</evidence>
<sequence>MAERIMYIQLKTGYNTDRGPAWISRVRFSKSWRTAYFHDLALRQVSGLFDANFVDPATGDEYWVSGPKRDRTDGRYTNQLPSVDDDVIDEYEAFLAGAPLPGKEKG</sequence>
<dbReference type="RefSeq" id="WP_146277913.1">
    <property type="nucleotide sequence ID" value="NZ_CP042260.1"/>
</dbReference>
<name>A0ABX5YD97_9MICC</name>
<reference evidence="1 2" key="1">
    <citation type="submission" date="2019-07" db="EMBL/GenBank/DDBJ databases">
        <title>Complete Genome Sequence of drought tolerant Plant Growth-Promoting Rhizobacterium Glutamicibacter halophytocola DR408.</title>
        <authorList>
            <person name="Nishu S.D."/>
            <person name="Lee T.K."/>
        </authorList>
    </citation>
    <scope>NUCLEOTIDE SEQUENCE [LARGE SCALE GENOMIC DNA]</scope>
    <source>
        <strain evidence="1 2">DR408</strain>
    </source>
</reference>
<accession>A0ABX5YD97</accession>
<dbReference type="Proteomes" id="UP000320717">
    <property type="component" value="Chromosome"/>
</dbReference>
<evidence type="ECO:0000313" key="2">
    <source>
        <dbReference type="Proteomes" id="UP000320717"/>
    </source>
</evidence>
<dbReference type="EMBL" id="CP042260">
    <property type="protein sequence ID" value="QDY67657.1"/>
    <property type="molecule type" value="Genomic_DNA"/>
</dbReference>
<keyword evidence="2" id="KW-1185">Reference proteome</keyword>